<feature type="compositionally biased region" description="Basic and acidic residues" evidence="1">
    <location>
        <begin position="66"/>
        <end position="77"/>
    </location>
</feature>
<dbReference type="Proteomes" id="UP001215280">
    <property type="component" value="Unassembled WGS sequence"/>
</dbReference>
<proteinExistence type="predicted"/>
<sequence>MPPKTRGSATSKKTIKPNTRLQTRTYAGDRSIAQSEPPEEPDDQEAGHRSDPTSPGPESEDDQVIDDVRQSARRRESQNWARGTIFGTLGLGETDPPDGMSDPYDINMEDDHGPDLSLTNQVAPSSPIVQAQSRAAKQTEQVPMPTTAPAHRTRTRQPTTPRAAAQKPPAKRARKMSKTRPAATTKEADDTTAPPPVTLVEADKALERQTPTRTGRRVSFSTPVVSNIPQPDYDRDFPPLSPGDEAVVTTRRQLQELIASSTAAAMAKLTGQAHNPDDSASIIRMPLNVSYPIPSSSRRNADPSQKRVVEMKIHEVPLPVRKALADGISRTIWLSEITPAKCEAAAAKDQISREPRRLVLTADGDLETREAARDTTAESNLVPTDFILAGRILCNAIELYYRPRNDAKLVATHFREHFDRLTNRADFSTKFRRIRYYHNSIMASFANEGPFDVSDWQPNVWDDAVRRDADEAIAERLATILPTTNPRHPFRPSSPPTRRLPSTSYVPRTDESSLPKTRTTKPRCGYCADPNHTSGKCTATKGTWCQRTGPRNTFLPPIPDCRPCFRYNDSGCTADRCKYKHICTLCGAGATGPTAAAHSAQRCPSH</sequence>
<name>A0AAD7IPU0_9AGAR</name>
<feature type="region of interest" description="Disordered" evidence="1">
    <location>
        <begin position="477"/>
        <end position="518"/>
    </location>
</feature>
<accession>A0AAD7IPU0</accession>
<evidence type="ECO:0000313" key="3">
    <source>
        <dbReference type="Proteomes" id="UP001215280"/>
    </source>
</evidence>
<evidence type="ECO:0000256" key="1">
    <source>
        <dbReference type="SAM" id="MobiDB-lite"/>
    </source>
</evidence>
<gene>
    <name evidence="2" type="ORF">DFH07DRAFT_574762</name>
</gene>
<feature type="compositionally biased region" description="Low complexity" evidence="1">
    <location>
        <begin position="145"/>
        <end position="168"/>
    </location>
</feature>
<protein>
    <submittedName>
        <fullName evidence="2">Uncharacterized protein</fullName>
    </submittedName>
</protein>
<dbReference type="EMBL" id="JARJLG010000092">
    <property type="protein sequence ID" value="KAJ7747965.1"/>
    <property type="molecule type" value="Genomic_DNA"/>
</dbReference>
<feature type="compositionally biased region" description="Basic residues" evidence="1">
    <location>
        <begin position="169"/>
        <end position="178"/>
    </location>
</feature>
<comment type="caution">
    <text evidence="2">The sequence shown here is derived from an EMBL/GenBank/DDBJ whole genome shotgun (WGS) entry which is preliminary data.</text>
</comment>
<feature type="region of interest" description="Disordered" evidence="1">
    <location>
        <begin position="1"/>
        <end position="217"/>
    </location>
</feature>
<feature type="compositionally biased region" description="Polar residues" evidence="1">
    <location>
        <begin position="117"/>
        <end position="141"/>
    </location>
</feature>
<reference evidence="2" key="1">
    <citation type="submission" date="2023-03" db="EMBL/GenBank/DDBJ databases">
        <title>Massive genome expansion in bonnet fungi (Mycena s.s.) driven by repeated elements and novel gene families across ecological guilds.</title>
        <authorList>
            <consortium name="Lawrence Berkeley National Laboratory"/>
            <person name="Harder C.B."/>
            <person name="Miyauchi S."/>
            <person name="Viragh M."/>
            <person name="Kuo A."/>
            <person name="Thoen E."/>
            <person name="Andreopoulos B."/>
            <person name="Lu D."/>
            <person name="Skrede I."/>
            <person name="Drula E."/>
            <person name="Henrissat B."/>
            <person name="Morin E."/>
            <person name="Kohler A."/>
            <person name="Barry K."/>
            <person name="LaButti K."/>
            <person name="Morin E."/>
            <person name="Salamov A."/>
            <person name="Lipzen A."/>
            <person name="Mereny Z."/>
            <person name="Hegedus B."/>
            <person name="Baldrian P."/>
            <person name="Stursova M."/>
            <person name="Weitz H."/>
            <person name="Taylor A."/>
            <person name="Grigoriev I.V."/>
            <person name="Nagy L.G."/>
            <person name="Martin F."/>
            <person name="Kauserud H."/>
        </authorList>
    </citation>
    <scope>NUCLEOTIDE SEQUENCE</scope>
    <source>
        <strain evidence="2">CBHHK188m</strain>
    </source>
</reference>
<dbReference type="AlphaFoldDB" id="A0AAD7IPU0"/>
<feature type="compositionally biased region" description="Polar residues" evidence="1">
    <location>
        <begin position="7"/>
        <end position="25"/>
    </location>
</feature>
<keyword evidence="3" id="KW-1185">Reference proteome</keyword>
<organism evidence="2 3">
    <name type="scientific">Mycena maculata</name>
    <dbReference type="NCBI Taxonomy" id="230809"/>
    <lineage>
        <taxon>Eukaryota</taxon>
        <taxon>Fungi</taxon>
        <taxon>Dikarya</taxon>
        <taxon>Basidiomycota</taxon>
        <taxon>Agaricomycotina</taxon>
        <taxon>Agaricomycetes</taxon>
        <taxon>Agaricomycetidae</taxon>
        <taxon>Agaricales</taxon>
        <taxon>Marasmiineae</taxon>
        <taxon>Mycenaceae</taxon>
        <taxon>Mycena</taxon>
    </lineage>
</organism>
<evidence type="ECO:0000313" key="2">
    <source>
        <dbReference type="EMBL" id="KAJ7747965.1"/>
    </source>
</evidence>